<dbReference type="Gene3D" id="3.40.50.720">
    <property type="entry name" value="NAD(P)-binding Rossmann-like Domain"/>
    <property type="match status" value="1"/>
</dbReference>
<sequence>MSNSQSVDRARRFGGVARLYGEAALARLQQACVVVAGIGGVGSWVVEALARSGVGHLRLIDLDHVAESNINRQIHALDDTLGQAKVEAMAARIRLIDPGIVVECIDDFVTEDNVATTLAGPVDLVVDAIDDLSAKAAIVLHCRRHGIRLITLGAAGGQTDPTRIVIGDLSRTEQDPLLARLRKRLRQKHGFSRNPARRFGVDAVYSTEPLRYPEGSCDAVVGPAGLNCAGFGSSIAVTASFGLAAASRAIDRLLVAASAADSGQE</sequence>
<gene>
    <name evidence="2" type="ORF">FHP91_19030</name>
</gene>
<keyword evidence="3" id="KW-1185">Reference proteome</keyword>
<evidence type="ECO:0000259" key="1">
    <source>
        <dbReference type="Pfam" id="PF00899"/>
    </source>
</evidence>
<accession>A0A557QGH4</accession>
<feature type="domain" description="THIF-type NAD/FAD binding fold" evidence="1">
    <location>
        <begin position="18"/>
        <end position="184"/>
    </location>
</feature>
<dbReference type="GO" id="GO:0061503">
    <property type="term" value="F:tRNA threonylcarbamoyladenosine dehydratase"/>
    <property type="evidence" value="ECO:0007669"/>
    <property type="project" value="TreeGrafter"/>
</dbReference>
<dbReference type="Proteomes" id="UP000319502">
    <property type="component" value="Unassembled WGS sequence"/>
</dbReference>
<dbReference type="InterPro" id="IPR045886">
    <property type="entry name" value="ThiF/MoeB/HesA"/>
</dbReference>
<name>A0A557QGH4_9RHOO</name>
<reference evidence="2 3" key="1">
    <citation type="submission" date="2019-07" db="EMBL/GenBank/DDBJ databases">
        <title>The pathways for chlorine oxyanion respiration interact through the shared metabolite chlorate.</title>
        <authorList>
            <person name="Barnum T.P."/>
            <person name="Cheng Y."/>
            <person name="Hill K.A."/>
            <person name="Lucas L.N."/>
            <person name="Carlson H.K."/>
            <person name="Coates J.D."/>
        </authorList>
    </citation>
    <scope>NUCLEOTIDE SEQUENCE [LARGE SCALE GENOMIC DNA]</scope>
    <source>
        <strain evidence="2 3">SFB-3</strain>
    </source>
</reference>
<dbReference type="AlphaFoldDB" id="A0A557QGH4"/>
<dbReference type="PANTHER" id="PTHR43267:SF1">
    <property type="entry name" value="TRNA THREONYLCARBAMOYLADENOSINE DEHYDRATASE"/>
    <property type="match status" value="1"/>
</dbReference>
<dbReference type="RefSeq" id="WP_144311075.1">
    <property type="nucleotide sequence ID" value="NZ_VMNK01000018.1"/>
</dbReference>
<dbReference type="SUPFAM" id="SSF69572">
    <property type="entry name" value="Activating enzymes of the ubiquitin-like proteins"/>
    <property type="match status" value="1"/>
</dbReference>
<dbReference type="InterPro" id="IPR000594">
    <property type="entry name" value="ThiF_NAD_FAD-bd"/>
</dbReference>
<dbReference type="OrthoDB" id="9804150at2"/>
<dbReference type="Pfam" id="PF00899">
    <property type="entry name" value="ThiF"/>
    <property type="match status" value="1"/>
</dbReference>
<organism evidence="2 3">
    <name type="scientific">Denitromonas halophila</name>
    <dbReference type="NCBI Taxonomy" id="1629404"/>
    <lineage>
        <taxon>Bacteria</taxon>
        <taxon>Pseudomonadati</taxon>
        <taxon>Pseudomonadota</taxon>
        <taxon>Betaproteobacteria</taxon>
        <taxon>Rhodocyclales</taxon>
        <taxon>Zoogloeaceae</taxon>
        <taxon>Denitromonas</taxon>
    </lineage>
</organism>
<comment type="caution">
    <text evidence="2">The sequence shown here is derived from an EMBL/GenBank/DDBJ whole genome shotgun (WGS) entry which is preliminary data.</text>
</comment>
<protein>
    <submittedName>
        <fullName evidence="2">tRNA threonylcarbamoyladenosine dehydratase</fullName>
    </submittedName>
</protein>
<dbReference type="GO" id="GO:0008641">
    <property type="term" value="F:ubiquitin-like modifier activating enzyme activity"/>
    <property type="evidence" value="ECO:0007669"/>
    <property type="project" value="InterPro"/>
</dbReference>
<dbReference type="GO" id="GO:0061504">
    <property type="term" value="P:cyclic threonylcarbamoyladenosine biosynthetic process"/>
    <property type="evidence" value="ECO:0007669"/>
    <property type="project" value="TreeGrafter"/>
</dbReference>
<evidence type="ECO:0000313" key="3">
    <source>
        <dbReference type="Proteomes" id="UP000319502"/>
    </source>
</evidence>
<dbReference type="PANTHER" id="PTHR43267">
    <property type="entry name" value="TRNA THREONYLCARBAMOYLADENOSINE DEHYDRATASE"/>
    <property type="match status" value="1"/>
</dbReference>
<dbReference type="CDD" id="cd00755">
    <property type="entry name" value="YgdL_like"/>
    <property type="match status" value="1"/>
</dbReference>
<dbReference type="InterPro" id="IPR035985">
    <property type="entry name" value="Ubiquitin-activating_enz"/>
</dbReference>
<proteinExistence type="predicted"/>
<evidence type="ECO:0000313" key="2">
    <source>
        <dbReference type="EMBL" id="TVO51990.1"/>
    </source>
</evidence>
<dbReference type="EMBL" id="VMNK01000018">
    <property type="protein sequence ID" value="TVO51990.1"/>
    <property type="molecule type" value="Genomic_DNA"/>
</dbReference>